<dbReference type="Proteomes" id="UP000054279">
    <property type="component" value="Unassembled WGS sequence"/>
</dbReference>
<keyword evidence="2" id="KW-1185">Reference proteome</keyword>
<evidence type="ECO:0000313" key="1">
    <source>
        <dbReference type="EMBL" id="KIJ23001.1"/>
    </source>
</evidence>
<accession>A0A0C9UC30</accession>
<organism evidence="1 2">
    <name type="scientific">Sphaerobolus stellatus (strain SS14)</name>
    <dbReference type="NCBI Taxonomy" id="990650"/>
    <lineage>
        <taxon>Eukaryota</taxon>
        <taxon>Fungi</taxon>
        <taxon>Dikarya</taxon>
        <taxon>Basidiomycota</taxon>
        <taxon>Agaricomycotina</taxon>
        <taxon>Agaricomycetes</taxon>
        <taxon>Phallomycetidae</taxon>
        <taxon>Geastrales</taxon>
        <taxon>Sphaerobolaceae</taxon>
        <taxon>Sphaerobolus</taxon>
    </lineage>
</organism>
<name>A0A0C9UC30_SPHS4</name>
<proteinExistence type="predicted"/>
<dbReference type="EMBL" id="KN837844">
    <property type="protein sequence ID" value="KIJ23001.1"/>
    <property type="molecule type" value="Genomic_DNA"/>
</dbReference>
<sequence>MVKEYSLQMAKELSHSLGHCLPTSRLQQYTNILYFNKESGWISNEHQDYLIWIPSSYRAQLWHPAYVAVMGKQMLTLDLQDFVWGESWVKCWKP</sequence>
<gene>
    <name evidence="1" type="ORF">M422DRAFT_276505</name>
</gene>
<evidence type="ECO:0000313" key="2">
    <source>
        <dbReference type="Proteomes" id="UP000054279"/>
    </source>
</evidence>
<dbReference type="OrthoDB" id="6262491at2759"/>
<dbReference type="AlphaFoldDB" id="A0A0C9UC30"/>
<dbReference type="HOGENOM" id="CLU_2387597_0_0_1"/>
<reference evidence="1 2" key="1">
    <citation type="submission" date="2014-06" db="EMBL/GenBank/DDBJ databases">
        <title>Evolutionary Origins and Diversification of the Mycorrhizal Mutualists.</title>
        <authorList>
            <consortium name="DOE Joint Genome Institute"/>
            <consortium name="Mycorrhizal Genomics Consortium"/>
            <person name="Kohler A."/>
            <person name="Kuo A."/>
            <person name="Nagy L.G."/>
            <person name="Floudas D."/>
            <person name="Copeland A."/>
            <person name="Barry K.W."/>
            <person name="Cichocki N."/>
            <person name="Veneault-Fourrey C."/>
            <person name="LaButti K."/>
            <person name="Lindquist E.A."/>
            <person name="Lipzen A."/>
            <person name="Lundell T."/>
            <person name="Morin E."/>
            <person name="Murat C."/>
            <person name="Riley R."/>
            <person name="Ohm R."/>
            <person name="Sun H."/>
            <person name="Tunlid A."/>
            <person name="Henrissat B."/>
            <person name="Grigoriev I.V."/>
            <person name="Hibbett D.S."/>
            <person name="Martin F."/>
        </authorList>
    </citation>
    <scope>NUCLEOTIDE SEQUENCE [LARGE SCALE GENOMIC DNA]</scope>
    <source>
        <strain evidence="1 2">SS14</strain>
    </source>
</reference>
<protein>
    <submittedName>
        <fullName evidence="1">Uncharacterized protein</fullName>
    </submittedName>
</protein>